<feature type="domain" description="Peptidase M13 C-terminal" evidence="1">
    <location>
        <begin position="311"/>
        <end position="373"/>
    </location>
</feature>
<dbReference type="InterPro" id="IPR024079">
    <property type="entry name" value="MetalloPept_cat_dom_sf"/>
</dbReference>
<dbReference type="GO" id="GO:0016485">
    <property type="term" value="P:protein processing"/>
    <property type="evidence" value="ECO:0007669"/>
    <property type="project" value="TreeGrafter"/>
</dbReference>
<dbReference type="Pfam" id="PF01431">
    <property type="entry name" value="Peptidase_M13"/>
    <property type="match status" value="1"/>
</dbReference>
<dbReference type="GO" id="GO:0005886">
    <property type="term" value="C:plasma membrane"/>
    <property type="evidence" value="ECO:0007669"/>
    <property type="project" value="TreeGrafter"/>
</dbReference>
<name>A0AAQ4EIL4_AMBAM</name>
<dbReference type="Gene3D" id="3.40.390.10">
    <property type="entry name" value="Collagenase (Catalytic Domain)"/>
    <property type="match status" value="1"/>
</dbReference>
<evidence type="ECO:0000259" key="1">
    <source>
        <dbReference type="Pfam" id="PF01431"/>
    </source>
</evidence>
<gene>
    <name evidence="2" type="ORF">V5799_010940</name>
</gene>
<dbReference type="InterPro" id="IPR018497">
    <property type="entry name" value="Peptidase_M13_C"/>
</dbReference>
<accession>A0AAQ4EIL4</accession>
<dbReference type="EMBL" id="JARKHS020015346">
    <property type="protein sequence ID" value="KAK8774530.1"/>
    <property type="molecule type" value="Genomic_DNA"/>
</dbReference>
<proteinExistence type="predicted"/>
<evidence type="ECO:0000313" key="3">
    <source>
        <dbReference type="Proteomes" id="UP001321473"/>
    </source>
</evidence>
<protein>
    <recommendedName>
        <fullName evidence="1">Peptidase M13 C-terminal domain-containing protein</fullName>
    </recommendedName>
</protein>
<dbReference type="Proteomes" id="UP001321473">
    <property type="component" value="Unassembled WGS sequence"/>
</dbReference>
<dbReference type="SUPFAM" id="SSF55486">
    <property type="entry name" value="Metalloproteases ('zincins'), catalytic domain"/>
    <property type="match status" value="1"/>
</dbReference>
<dbReference type="InterPro" id="IPR000718">
    <property type="entry name" value="Peptidase_M13"/>
</dbReference>
<sequence length="381" mass="41712">MTFSKRGSGALAAKSILFSTSLSAQENATEETVHDVDFIAHHIMSTEESVLAVSAVIPDEDPDQFYAIVPLLADSGPSMSSPLTLNNLSEAAVGHPAMLAYQDFLFVEVESSDLAAYITWELVRCLGPLADQRLSYGTAEASCFEAVYRLMPYPSVLPYMEELDSYSGWEEAELIFRDVSEAMVSFMKKQGIRLRTTSVSSLHDVLFAQVNLRCAHVTQDGESRVPLTWLLPPRFGTHVPPALNYGGFCLELAAALPRGVPLTASWLECLERLEPRLALRGHNDGPARLALAAEVVGAFVDRHLKVGHPIVLPGLEEVSEEMLFFVSACAGMCAKNDPEAPYRCNLAARNSRLFAQAFNCAEGSYMNPSERCSYANHTRKG</sequence>
<dbReference type="PANTHER" id="PTHR11733:SF241">
    <property type="entry name" value="GH26575P-RELATED"/>
    <property type="match status" value="1"/>
</dbReference>
<dbReference type="AlphaFoldDB" id="A0AAQ4EIL4"/>
<dbReference type="PROSITE" id="PS51885">
    <property type="entry name" value="NEPRILYSIN"/>
    <property type="match status" value="1"/>
</dbReference>
<dbReference type="GO" id="GO:0004222">
    <property type="term" value="F:metalloendopeptidase activity"/>
    <property type="evidence" value="ECO:0007669"/>
    <property type="project" value="InterPro"/>
</dbReference>
<dbReference type="PANTHER" id="PTHR11733">
    <property type="entry name" value="ZINC METALLOPROTEASE FAMILY M13 NEPRILYSIN-RELATED"/>
    <property type="match status" value="1"/>
</dbReference>
<reference evidence="2 3" key="1">
    <citation type="journal article" date="2023" name="Arcadia Sci">
        <title>De novo assembly of a long-read Amblyomma americanum tick genome.</title>
        <authorList>
            <person name="Chou S."/>
            <person name="Poskanzer K.E."/>
            <person name="Rollins M."/>
            <person name="Thuy-Boun P.S."/>
        </authorList>
    </citation>
    <scope>NUCLEOTIDE SEQUENCE [LARGE SCALE GENOMIC DNA]</scope>
    <source>
        <strain evidence="2">F_SG_1</strain>
        <tissue evidence="2">Salivary glands</tissue>
    </source>
</reference>
<keyword evidence="3" id="KW-1185">Reference proteome</keyword>
<comment type="caution">
    <text evidence="2">The sequence shown here is derived from an EMBL/GenBank/DDBJ whole genome shotgun (WGS) entry which is preliminary data.</text>
</comment>
<organism evidence="2 3">
    <name type="scientific">Amblyomma americanum</name>
    <name type="common">Lone star tick</name>
    <dbReference type="NCBI Taxonomy" id="6943"/>
    <lineage>
        <taxon>Eukaryota</taxon>
        <taxon>Metazoa</taxon>
        <taxon>Ecdysozoa</taxon>
        <taxon>Arthropoda</taxon>
        <taxon>Chelicerata</taxon>
        <taxon>Arachnida</taxon>
        <taxon>Acari</taxon>
        <taxon>Parasitiformes</taxon>
        <taxon>Ixodida</taxon>
        <taxon>Ixodoidea</taxon>
        <taxon>Ixodidae</taxon>
        <taxon>Amblyomminae</taxon>
        <taxon>Amblyomma</taxon>
    </lineage>
</organism>
<evidence type="ECO:0000313" key="2">
    <source>
        <dbReference type="EMBL" id="KAK8774530.1"/>
    </source>
</evidence>